<evidence type="ECO:0000313" key="1">
    <source>
        <dbReference type="EMBL" id="CEG49807.1"/>
    </source>
</evidence>
<keyword evidence="2" id="KW-1185">Reference proteome</keyword>
<evidence type="ECO:0000313" key="2">
    <source>
        <dbReference type="Proteomes" id="UP000054928"/>
    </source>
</evidence>
<dbReference type="Proteomes" id="UP000054928">
    <property type="component" value="Unassembled WGS sequence"/>
</dbReference>
<name>A0A0P1B4U1_PLAHL</name>
<proteinExistence type="predicted"/>
<dbReference type="AlphaFoldDB" id="A0A0P1B4U1"/>
<accession>A0A0P1B4U1</accession>
<reference evidence="2" key="1">
    <citation type="submission" date="2014-09" db="EMBL/GenBank/DDBJ databases">
        <authorList>
            <person name="Sharma Rahul"/>
            <person name="Thines Marco"/>
        </authorList>
    </citation>
    <scope>NUCLEOTIDE SEQUENCE [LARGE SCALE GENOMIC DNA]</scope>
</reference>
<protein>
    <submittedName>
        <fullName evidence="1">Uncharacterized protein</fullName>
    </submittedName>
</protein>
<dbReference type="GeneID" id="36402605"/>
<sequence length="81" mass="8608">MDGDVSTLRESSSLVPAKSKIPDFALRSFEVCDALLMPSSASTIGTKRLPLPNTIDQGVCNAPAGRHPSNGLRQTGFEIHV</sequence>
<dbReference type="EMBL" id="CCYD01003092">
    <property type="protein sequence ID" value="CEG49807.1"/>
    <property type="molecule type" value="Genomic_DNA"/>
</dbReference>
<dbReference type="RefSeq" id="XP_024586176.1">
    <property type="nucleotide sequence ID" value="XM_024721037.1"/>
</dbReference>
<organism evidence="1 2">
    <name type="scientific">Plasmopara halstedii</name>
    <name type="common">Downy mildew of sunflower</name>
    <dbReference type="NCBI Taxonomy" id="4781"/>
    <lineage>
        <taxon>Eukaryota</taxon>
        <taxon>Sar</taxon>
        <taxon>Stramenopiles</taxon>
        <taxon>Oomycota</taxon>
        <taxon>Peronosporomycetes</taxon>
        <taxon>Peronosporales</taxon>
        <taxon>Peronosporaceae</taxon>
        <taxon>Plasmopara</taxon>
    </lineage>
</organism>